<reference evidence="1" key="1">
    <citation type="submission" date="2022-11" db="EMBL/GenBank/DDBJ databases">
        <authorList>
            <person name="Mo P."/>
        </authorList>
    </citation>
    <scope>NUCLEOTIDE SEQUENCE</scope>
    <source>
        <strain evidence="1">HUAS 11-8</strain>
    </source>
</reference>
<gene>
    <name evidence="1" type="ORF">ORV05_21770</name>
</gene>
<dbReference type="EMBL" id="CP113836">
    <property type="protein sequence ID" value="WAL63628.1"/>
    <property type="molecule type" value="Genomic_DNA"/>
</dbReference>
<keyword evidence="2" id="KW-1185">Reference proteome</keyword>
<evidence type="ECO:0000313" key="2">
    <source>
        <dbReference type="Proteomes" id="UP001163203"/>
    </source>
</evidence>
<dbReference type="InterPro" id="IPR004378">
    <property type="entry name" value="F420H2_quin_Rdtase"/>
</dbReference>
<dbReference type="RefSeq" id="WP_268753866.1">
    <property type="nucleotide sequence ID" value="NZ_CP113836.1"/>
</dbReference>
<name>A0ABY7AX89_9PSEU</name>
<accession>A0ABY7AX89</accession>
<sequence length="133" mass="14582">MVLSRKVARFNRVATNRATRLITGRMPGFGTIVHRGRRSGRVYRTPVNVFGTPTGYVVALTYGPGSDWVRNVLAAGGCELETRGHTEELTAPRVVHDEARSAMPFVPRQVLGLARVTDFLYVDRVSPASRATG</sequence>
<dbReference type="Gene3D" id="2.30.110.10">
    <property type="entry name" value="Electron Transport, Fmn-binding Protein, Chain A"/>
    <property type="match status" value="1"/>
</dbReference>
<dbReference type="Pfam" id="PF04075">
    <property type="entry name" value="F420H2_quin_red"/>
    <property type="match status" value="1"/>
</dbReference>
<protein>
    <submittedName>
        <fullName evidence="1">Nitroreductase family deazaflavin-dependent oxidoreductase</fullName>
    </submittedName>
</protein>
<evidence type="ECO:0000313" key="1">
    <source>
        <dbReference type="EMBL" id="WAL63628.1"/>
    </source>
</evidence>
<organism evidence="1 2">
    <name type="scientific">Amycolatopsis cynarae</name>
    <dbReference type="NCBI Taxonomy" id="2995223"/>
    <lineage>
        <taxon>Bacteria</taxon>
        <taxon>Bacillati</taxon>
        <taxon>Actinomycetota</taxon>
        <taxon>Actinomycetes</taxon>
        <taxon>Pseudonocardiales</taxon>
        <taxon>Pseudonocardiaceae</taxon>
        <taxon>Amycolatopsis</taxon>
    </lineage>
</organism>
<dbReference type="NCBIfam" id="TIGR00026">
    <property type="entry name" value="hi_GC_TIGR00026"/>
    <property type="match status" value="1"/>
</dbReference>
<dbReference type="Proteomes" id="UP001163203">
    <property type="component" value="Chromosome"/>
</dbReference>
<dbReference type="InterPro" id="IPR012349">
    <property type="entry name" value="Split_barrel_FMN-bd"/>
</dbReference>
<proteinExistence type="predicted"/>